<evidence type="ECO:0000256" key="2">
    <source>
        <dbReference type="ARBA" id="ARBA00023242"/>
    </source>
</evidence>
<dbReference type="InterPro" id="IPR013257">
    <property type="entry name" value="SRI"/>
</dbReference>
<proteinExistence type="predicted"/>
<dbReference type="GO" id="GO:0005694">
    <property type="term" value="C:chromosome"/>
    <property type="evidence" value="ECO:0007669"/>
    <property type="project" value="InterPro"/>
</dbReference>
<comment type="subcellular location">
    <subcellularLocation>
        <location evidence="1">Nucleus</location>
    </subcellularLocation>
</comment>
<dbReference type="Gene3D" id="1.10.1740.100">
    <property type="entry name" value="Set2, Rpb1 interacting domain"/>
    <property type="match status" value="1"/>
</dbReference>
<feature type="region of interest" description="Disordered" evidence="3">
    <location>
        <begin position="195"/>
        <end position="214"/>
    </location>
</feature>
<sequence length="214" mass="22924">MADATWPAADDAFMGALEAAERELKATGGAGSSSSAQTPATDAAEEAGVSHSPAGGAGDEPYAASDDEPMSPPEVPPTTAAASSEHAEGERSGERSGRGSERRRESGESRSGGEVRSGESRSTFKARVIKEVKTALHGFFSAGRIASKEDFKELARDLAHKILSKDPKKTSWDERMPARVQKYVEQLFARDFIYDPSRNKTRKDAKEPKPKVAK</sequence>
<dbReference type="EMBL" id="HBEP01039015">
    <property type="protein sequence ID" value="CAD8512465.1"/>
    <property type="molecule type" value="Transcribed_RNA"/>
</dbReference>
<keyword evidence="2" id="KW-0539">Nucleus</keyword>
<feature type="region of interest" description="Disordered" evidence="3">
    <location>
        <begin position="24"/>
        <end position="125"/>
    </location>
</feature>
<dbReference type="Pfam" id="PF08236">
    <property type="entry name" value="SRI"/>
    <property type="match status" value="1"/>
</dbReference>
<evidence type="ECO:0000256" key="3">
    <source>
        <dbReference type="SAM" id="MobiDB-lite"/>
    </source>
</evidence>
<dbReference type="GO" id="GO:0006355">
    <property type="term" value="P:regulation of DNA-templated transcription"/>
    <property type="evidence" value="ECO:0007669"/>
    <property type="project" value="InterPro"/>
</dbReference>
<feature type="domain" description="Set2 Rpb1 interacting" evidence="4">
    <location>
        <begin position="131"/>
        <end position="189"/>
    </location>
</feature>
<dbReference type="AlphaFoldDB" id="A0A7S0I6P5"/>
<name>A0A7S0I6P5_9EUKA</name>
<evidence type="ECO:0000256" key="1">
    <source>
        <dbReference type="ARBA" id="ARBA00004123"/>
    </source>
</evidence>
<accession>A0A7S0I6P5</accession>
<feature type="compositionally biased region" description="Basic and acidic residues" evidence="3">
    <location>
        <begin position="202"/>
        <end position="214"/>
    </location>
</feature>
<reference evidence="5" key="1">
    <citation type="submission" date="2021-01" db="EMBL/GenBank/DDBJ databases">
        <authorList>
            <person name="Corre E."/>
            <person name="Pelletier E."/>
            <person name="Niang G."/>
            <person name="Scheremetjew M."/>
            <person name="Finn R."/>
            <person name="Kale V."/>
            <person name="Holt S."/>
            <person name="Cochrane G."/>
            <person name="Meng A."/>
            <person name="Brown T."/>
            <person name="Cohen L."/>
        </authorList>
    </citation>
    <scope>NUCLEOTIDE SEQUENCE</scope>
    <source>
        <strain evidence="5">CCMP1374</strain>
    </source>
</reference>
<organism evidence="5">
    <name type="scientific">Phaeocystis antarctica</name>
    <dbReference type="NCBI Taxonomy" id="33657"/>
    <lineage>
        <taxon>Eukaryota</taxon>
        <taxon>Haptista</taxon>
        <taxon>Haptophyta</taxon>
        <taxon>Prymnesiophyceae</taxon>
        <taxon>Phaeocystales</taxon>
        <taxon>Phaeocystaceae</taxon>
        <taxon>Phaeocystis</taxon>
    </lineage>
</organism>
<protein>
    <recommendedName>
        <fullName evidence="4">Set2 Rpb1 interacting domain-containing protein</fullName>
    </recommendedName>
</protein>
<feature type="compositionally biased region" description="Basic and acidic residues" evidence="3">
    <location>
        <begin position="85"/>
        <end position="119"/>
    </location>
</feature>
<dbReference type="InterPro" id="IPR038190">
    <property type="entry name" value="SRI_sf"/>
</dbReference>
<feature type="compositionally biased region" description="Low complexity" evidence="3">
    <location>
        <begin position="32"/>
        <end position="41"/>
    </location>
</feature>
<evidence type="ECO:0000259" key="4">
    <source>
        <dbReference type="Pfam" id="PF08236"/>
    </source>
</evidence>
<gene>
    <name evidence="5" type="ORF">PANT1444_LOCUS22122</name>
</gene>
<evidence type="ECO:0000313" key="5">
    <source>
        <dbReference type="EMBL" id="CAD8512465.1"/>
    </source>
</evidence>